<name>A0ABN5F7A0_9FLAO</name>
<feature type="coiled-coil region" evidence="5">
    <location>
        <begin position="134"/>
        <end position="161"/>
    </location>
</feature>
<protein>
    <submittedName>
        <fullName evidence="8">RNA polymerase subunit sigma-70</fullName>
    </submittedName>
</protein>
<dbReference type="InterPro" id="IPR036388">
    <property type="entry name" value="WH-like_DNA-bd_sf"/>
</dbReference>
<dbReference type="Pfam" id="PF04542">
    <property type="entry name" value="Sigma70_r2"/>
    <property type="match status" value="1"/>
</dbReference>
<keyword evidence="5" id="KW-0175">Coiled coil</keyword>
<dbReference type="Pfam" id="PF08281">
    <property type="entry name" value="Sigma70_r4_2"/>
    <property type="match status" value="1"/>
</dbReference>
<dbReference type="NCBIfam" id="TIGR02937">
    <property type="entry name" value="sigma70-ECF"/>
    <property type="match status" value="1"/>
</dbReference>
<dbReference type="InterPro" id="IPR014284">
    <property type="entry name" value="RNA_pol_sigma-70_dom"/>
</dbReference>
<dbReference type="SUPFAM" id="SSF88659">
    <property type="entry name" value="Sigma3 and sigma4 domains of RNA polymerase sigma factors"/>
    <property type="match status" value="1"/>
</dbReference>
<dbReference type="InterPro" id="IPR013249">
    <property type="entry name" value="RNA_pol_sigma70_r4_t2"/>
</dbReference>
<evidence type="ECO:0000256" key="2">
    <source>
        <dbReference type="ARBA" id="ARBA00023015"/>
    </source>
</evidence>
<organism evidence="8 9">
    <name type="scientific">Polaribacter sejongensis</name>
    <dbReference type="NCBI Taxonomy" id="985043"/>
    <lineage>
        <taxon>Bacteria</taxon>
        <taxon>Pseudomonadati</taxon>
        <taxon>Bacteroidota</taxon>
        <taxon>Flavobacteriia</taxon>
        <taxon>Flavobacteriales</taxon>
        <taxon>Flavobacteriaceae</taxon>
    </lineage>
</organism>
<dbReference type="RefSeq" id="WP_165732880.1">
    <property type="nucleotide sequence ID" value="NZ_CP019336.1"/>
</dbReference>
<gene>
    <name evidence="8" type="ORF">BTO15_09595</name>
</gene>
<dbReference type="InterPro" id="IPR013325">
    <property type="entry name" value="RNA_pol_sigma_r2"/>
</dbReference>
<keyword evidence="3" id="KW-0731">Sigma factor</keyword>
<keyword evidence="9" id="KW-1185">Reference proteome</keyword>
<proteinExistence type="inferred from homology"/>
<evidence type="ECO:0000256" key="1">
    <source>
        <dbReference type="ARBA" id="ARBA00010641"/>
    </source>
</evidence>
<dbReference type="PANTHER" id="PTHR43133:SF46">
    <property type="entry name" value="RNA POLYMERASE SIGMA-70 FACTOR ECF SUBFAMILY"/>
    <property type="match status" value="1"/>
</dbReference>
<dbReference type="Proteomes" id="UP000232721">
    <property type="component" value="Chromosome"/>
</dbReference>
<accession>A0ABN5F7A0</accession>
<dbReference type="PANTHER" id="PTHR43133">
    <property type="entry name" value="RNA POLYMERASE ECF-TYPE SIGMA FACTO"/>
    <property type="match status" value="1"/>
</dbReference>
<evidence type="ECO:0000256" key="5">
    <source>
        <dbReference type="SAM" id="Coils"/>
    </source>
</evidence>
<dbReference type="InterPro" id="IPR039425">
    <property type="entry name" value="RNA_pol_sigma-70-like"/>
</dbReference>
<dbReference type="InterPro" id="IPR013324">
    <property type="entry name" value="RNA_pol_sigma_r3/r4-like"/>
</dbReference>
<dbReference type="InterPro" id="IPR007627">
    <property type="entry name" value="RNA_pol_sigma70_r2"/>
</dbReference>
<dbReference type="Gene3D" id="1.10.10.10">
    <property type="entry name" value="Winged helix-like DNA-binding domain superfamily/Winged helix DNA-binding domain"/>
    <property type="match status" value="1"/>
</dbReference>
<dbReference type="SUPFAM" id="SSF88946">
    <property type="entry name" value="Sigma2 domain of RNA polymerase sigma factors"/>
    <property type="match status" value="1"/>
</dbReference>
<evidence type="ECO:0000259" key="6">
    <source>
        <dbReference type="Pfam" id="PF04542"/>
    </source>
</evidence>
<evidence type="ECO:0000256" key="3">
    <source>
        <dbReference type="ARBA" id="ARBA00023082"/>
    </source>
</evidence>
<comment type="similarity">
    <text evidence="1">Belongs to the sigma-70 factor family. ECF subfamily.</text>
</comment>
<reference evidence="8 9" key="1">
    <citation type="submission" date="2017-02" db="EMBL/GenBank/DDBJ databases">
        <title>Trade-off between light-utilization and light-protection in marine flavobacteria.</title>
        <authorList>
            <person name="Kumagai Y."/>
            <person name="Yoshizawa S."/>
            <person name="Kogure K."/>
            <person name="Iwasaki W."/>
        </authorList>
    </citation>
    <scope>NUCLEOTIDE SEQUENCE [LARGE SCALE GENOMIC DNA]</scope>
    <source>
        <strain evidence="8 9">KCTC 23670</strain>
    </source>
</reference>
<feature type="domain" description="RNA polymerase sigma factor 70 region 4 type 2" evidence="7">
    <location>
        <begin position="110"/>
        <end position="161"/>
    </location>
</feature>
<dbReference type="Gene3D" id="1.10.1740.10">
    <property type="match status" value="1"/>
</dbReference>
<evidence type="ECO:0000259" key="7">
    <source>
        <dbReference type="Pfam" id="PF08281"/>
    </source>
</evidence>
<evidence type="ECO:0000256" key="4">
    <source>
        <dbReference type="ARBA" id="ARBA00023163"/>
    </source>
</evidence>
<dbReference type="EMBL" id="CP019336">
    <property type="protein sequence ID" value="AUC22329.1"/>
    <property type="molecule type" value="Genomic_DNA"/>
</dbReference>
<keyword evidence="2" id="KW-0805">Transcription regulation</keyword>
<dbReference type="CDD" id="cd06171">
    <property type="entry name" value="Sigma70_r4"/>
    <property type="match status" value="1"/>
</dbReference>
<evidence type="ECO:0000313" key="9">
    <source>
        <dbReference type="Proteomes" id="UP000232721"/>
    </source>
</evidence>
<keyword evidence="4" id="KW-0804">Transcription</keyword>
<evidence type="ECO:0000313" key="8">
    <source>
        <dbReference type="EMBL" id="AUC22329.1"/>
    </source>
</evidence>
<feature type="domain" description="RNA polymerase sigma-70 region 2" evidence="6">
    <location>
        <begin position="16"/>
        <end position="81"/>
    </location>
</feature>
<sequence length="169" mass="19892">MKELKSVCDSKIFEILYNKYADDVYGFMFYKCGNKNLAEDFVQESFVTMWSNCKKVLFEKAKAYLFMVANNLFISDYRHQKVVLEHQKIIPNAVTAETPEYVLEEQEFLKKLQTVIGNLSEKQREVFLMNRIDKKKYKEIAAELEISVKTVEKRMSAALKEIRTYIKGI</sequence>